<keyword evidence="3" id="KW-1185">Reference proteome</keyword>
<dbReference type="PANTHER" id="PTHR48047">
    <property type="entry name" value="GLYCOSYLTRANSFERASE"/>
    <property type="match status" value="1"/>
</dbReference>
<dbReference type="AlphaFoldDB" id="A0AAQ3K8S7"/>
<dbReference type="SUPFAM" id="SSF53756">
    <property type="entry name" value="UDP-Glycosyltransferase/glycogen phosphorylase"/>
    <property type="match status" value="1"/>
</dbReference>
<dbReference type="PANTHER" id="PTHR48047:SF107">
    <property type="entry name" value="UDP-GLYCOSYLTRANSFERASE 92A1-LIKE"/>
    <property type="match status" value="1"/>
</dbReference>
<evidence type="ECO:0000313" key="3">
    <source>
        <dbReference type="Proteomes" id="UP001327560"/>
    </source>
</evidence>
<evidence type="ECO:0000313" key="2">
    <source>
        <dbReference type="EMBL" id="WOL01106.1"/>
    </source>
</evidence>
<sequence>MWEDNVVLFSFLAHDHLTPCLDLVRFVSARYPHLTLVTTSGNLPFFHCLRLPLALLFATLPFNPSNHGLPPDANTTFALPSHLATLFNHAVMNFLPPHSCHLLSELIADESLSLLFVIADMFLGWTAPVAEELEVFHATLYNSDPYAMSIYDIRVLA</sequence>
<gene>
    <name evidence="2" type="ORF">Cni_G09819</name>
</gene>
<comment type="similarity">
    <text evidence="1">Belongs to the UDP-glycosyltransferase family.</text>
</comment>
<organism evidence="2 3">
    <name type="scientific">Canna indica</name>
    <name type="common">Indian-shot</name>
    <dbReference type="NCBI Taxonomy" id="4628"/>
    <lineage>
        <taxon>Eukaryota</taxon>
        <taxon>Viridiplantae</taxon>
        <taxon>Streptophyta</taxon>
        <taxon>Embryophyta</taxon>
        <taxon>Tracheophyta</taxon>
        <taxon>Spermatophyta</taxon>
        <taxon>Magnoliopsida</taxon>
        <taxon>Liliopsida</taxon>
        <taxon>Zingiberales</taxon>
        <taxon>Cannaceae</taxon>
        <taxon>Canna</taxon>
    </lineage>
</organism>
<dbReference type="Gene3D" id="3.40.50.2000">
    <property type="entry name" value="Glycogen Phosphorylase B"/>
    <property type="match status" value="1"/>
</dbReference>
<proteinExistence type="inferred from homology"/>
<name>A0AAQ3K8S7_9LILI</name>
<dbReference type="GO" id="GO:0035251">
    <property type="term" value="F:UDP-glucosyltransferase activity"/>
    <property type="evidence" value="ECO:0007669"/>
    <property type="project" value="TreeGrafter"/>
</dbReference>
<dbReference type="Proteomes" id="UP001327560">
    <property type="component" value="Chromosome 3"/>
</dbReference>
<protein>
    <submittedName>
        <fullName evidence="2">Uncharacterized protein</fullName>
    </submittedName>
</protein>
<evidence type="ECO:0000256" key="1">
    <source>
        <dbReference type="ARBA" id="ARBA00009995"/>
    </source>
</evidence>
<reference evidence="2 3" key="1">
    <citation type="submission" date="2023-10" db="EMBL/GenBank/DDBJ databases">
        <title>Chromosome-scale genome assembly provides insights into flower coloration mechanisms of Canna indica.</title>
        <authorList>
            <person name="Li C."/>
        </authorList>
    </citation>
    <scope>NUCLEOTIDE SEQUENCE [LARGE SCALE GENOMIC DNA]</scope>
    <source>
        <tissue evidence="2">Flower</tissue>
    </source>
</reference>
<accession>A0AAQ3K8S7</accession>
<dbReference type="EMBL" id="CP136892">
    <property type="protein sequence ID" value="WOL01106.1"/>
    <property type="molecule type" value="Genomic_DNA"/>
</dbReference>